<dbReference type="FunFam" id="3.30.160.60:FF:000495">
    <property type="entry name" value="zinc finger protein 668"/>
    <property type="match status" value="1"/>
</dbReference>
<reference evidence="15 16" key="1">
    <citation type="submission" date="2024-06" db="EMBL/GenBank/DDBJ databases">
        <authorList>
            <person name="Pan Q."/>
            <person name="Wen M."/>
            <person name="Jouanno E."/>
            <person name="Zahm M."/>
            <person name="Klopp C."/>
            <person name="Cabau C."/>
            <person name="Louis A."/>
            <person name="Berthelot C."/>
            <person name="Parey E."/>
            <person name="Roest Crollius H."/>
            <person name="Montfort J."/>
            <person name="Robinson-Rechavi M."/>
            <person name="Bouchez O."/>
            <person name="Lampietro C."/>
            <person name="Lopez Roques C."/>
            <person name="Donnadieu C."/>
            <person name="Postlethwait J."/>
            <person name="Bobe J."/>
            <person name="Verreycken H."/>
            <person name="Guiguen Y."/>
        </authorList>
    </citation>
    <scope>NUCLEOTIDE SEQUENCE [LARGE SCALE GENOMIC DNA]</scope>
    <source>
        <strain evidence="15">Up_M1</strain>
        <tissue evidence="15">Testis</tissue>
    </source>
</reference>
<dbReference type="SMART" id="SM00355">
    <property type="entry name" value="ZnF_C2H2"/>
    <property type="match status" value="7"/>
</dbReference>
<feature type="compositionally biased region" description="Basic and acidic residues" evidence="13">
    <location>
        <begin position="190"/>
        <end position="199"/>
    </location>
</feature>
<dbReference type="PROSITE" id="PS00028">
    <property type="entry name" value="ZINC_FINGER_C2H2_1"/>
    <property type="match status" value="7"/>
</dbReference>
<keyword evidence="8" id="KW-0805">Transcription regulation</keyword>
<dbReference type="AlphaFoldDB" id="A0ABD0WDV7"/>
<evidence type="ECO:0000256" key="1">
    <source>
        <dbReference type="ARBA" id="ARBA00004123"/>
    </source>
</evidence>
<dbReference type="Proteomes" id="UP001557470">
    <property type="component" value="Unassembled WGS sequence"/>
</dbReference>
<dbReference type="GO" id="GO:0008270">
    <property type="term" value="F:zinc ion binding"/>
    <property type="evidence" value="ECO:0007669"/>
    <property type="project" value="UniProtKB-KW"/>
</dbReference>
<dbReference type="GO" id="GO:0005634">
    <property type="term" value="C:nucleus"/>
    <property type="evidence" value="ECO:0007669"/>
    <property type="project" value="UniProtKB-SubCell"/>
</dbReference>
<dbReference type="SUPFAM" id="SSF57667">
    <property type="entry name" value="beta-beta-alpha zinc fingers"/>
    <property type="match status" value="4"/>
</dbReference>
<dbReference type="InterPro" id="IPR050589">
    <property type="entry name" value="Ikaros_C2H2-ZF"/>
</dbReference>
<organism evidence="15 16">
    <name type="scientific">Umbra pygmaea</name>
    <name type="common">Eastern mudminnow</name>
    <dbReference type="NCBI Taxonomy" id="75934"/>
    <lineage>
        <taxon>Eukaryota</taxon>
        <taxon>Metazoa</taxon>
        <taxon>Chordata</taxon>
        <taxon>Craniata</taxon>
        <taxon>Vertebrata</taxon>
        <taxon>Euteleostomi</taxon>
        <taxon>Actinopterygii</taxon>
        <taxon>Neopterygii</taxon>
        <taxon>Teleostei</taxon>
        <taxon>Protacanthopterygii</taxon>
        <taxon>Esociformes</taxon>
        <taxon>Umbridae</taxon>
        <taxon>Umbra</taxon>
    </lineage>
</organism>
<feature type="domain" description="C2H2-type" evidence="14">
    <location>
        <begin position="325"/>
        <end position="352"/>
    </location>
</feature>
<dbReference type="FunFam" id="3.30.160.60:FF:000624">
    <property type="entry name" value="zinc finger protein 697"/>
    <property type="match status" value="1"/>
</dbReference>
<keyword evidence="10" id="KW-0804">Transcription</keyword>
<comment type="caution">
    <text evidence="15">The sequence shown here is derived from an EMBL/GenBank/DDBJ whole genome shotgun (WGS) entry which is preliminary data.</text>
</comment>
<evidence type="ECO:0000259" key="14">
    <source>
        <dbReference type="PROSITE" id="PS50157"/>
    </source>
</evidence>
<dbReference type="InterPro" id="IPR036236">
    <property type="entry name" value="Znf_C2H2_sf"/>
</dbReference>
<protein>
    <recommendedName>
        <fullName evidence="14">C2H2-type domain-containing protein</fullName>
    </recommendedName>
</protein>
<keyword evidence="4" id="KW-0677">Repeat</keyword>
<feature type="domain" description="C2H2-type" evidence="14">
    <location>
        <begin position="297"/>
        <end position="324"/>
    </location>
</feature>
<dbReference type="EMBL" id="JAGEUA010000007">
    <property type="protein sequence ID" value="KAL0969849.1"/>
    <property type="molecule type" value="Genomic_DNA"/>
</dbReference>
<dbReference type="GO" id="GO:0003677">
    <property type="term" value="F:DNA binding"/>
    <property type="evidence" value="ECO:0007669"/>
    <property type="project" value="UniProtKB-KW"/>
</dbReference>
<name>A0ABD0WDV7_UMBPY</name>
<dbReference type="InterPro" id="IPR013087">
    <property type="entry name" value="Znf_C2H2_type"/>
</dbReference>
<evidence type="ECO:0000256" key="5">
    <source>
        <dbReference type="ARBA" id="ARBA00022771"/>
    </source>
</evidence>
<keyword evidence="5 12" id="KW-0863">Zinc-finger</keyword>
<dbReference type="FunFam" id="3.30.160.60:FF:000264">
    <property type="entry name" value="Zinc finger protein 236"/>
    <property type="match status" value="1"/>
</dbReference>
<evidence type="ECO:0000256" key="10">
    <source>
        <dbReference type="ARBA" id="ARBA00023163"/>
    </source>
</evidence>
<dbReference type="PANTHER" id="PTHR24404:SF43">
    <property type="entry name" value="TRANSCRIPTIONAL REPRESSOR CTCF"/>
    <property type="match status" value="1"/>
</dbReference>
<feature type="domain" description="C2H2-type" evidence="14">
    <location>
        <begin position="241"/>
        <end position="268"/>
    </location>
</feature>
<keyword evidence="7" id="KW-0832">Ubl conjugation</keyword>
<feature type="domain" description="C2H2-type" evidence="14">
    <location>
        <begin position="269"/>
        <end position="296"/>
    </location>
</feature>
<keyword evidence="2" id="KW-1017">Isopeptide bond</keyword>
<dbReference type="Gene3D" id="3.30.160.60">
    <property type="entry name" value="Classic Zinc Finger"/>
    <property type="match status" value="6"/>
</dbReference>
<evidence type="ECO:0000256" key="6">
    <source>
        <dbReference type="ARBA" id="ARBA00022833"/>
    </source>
</evidence>
<evidence type="ECO:0000256" key="9">
    <source>
        <dbReference type="ARBA" id="ARBA00023125"/>
    </source>
</evidence>
<gene>
    <name evidence="15" type="ORF">UPYG_G00233180</name>
</gene>
<evidence type="ECO:0000313" key="15">
    <source>
        <dbReference type="EMBL" id="KAL0969849.1"/>
    </source>
</evidence>
<keyword evidence="3" id="KW-0479">Metal-binding</keyword>
<evidence type="ECO:0000256" key="13">
    <source>
        <dbReference type="SAM" id="MobiDB-lite"/>
    </source>
</evidence>
<evidence type="ECO:0000256" key="3">
    <source>
        <dbReference type="ARBA" id="ARBA00022723"/>
    </source>
</evidence>
<feature type="compositionally biased region" description="Basic and acidic residues" evidence="13">
    <location>
        <begin position="210"/>
        <end position="222"/>
    </location>
</feature>
<sequence>MNQERERLLDEIELSLYTLTDDNIRYLCRSCGIGGIDGSEVKGKSLRSLRRIIGEYCENVNLMDPEDQGISRLLQLKDDIKEIKKDVPSPSRSMTAESALTQKSCVIEQNSEGGVRMTKERKLTEPAPEWLIVANQRKSPDRDGEPRPWSVQRDATVLLKDCRLVLGQRINLKVEAEEERISGFSHKGQVRHDSSHSSVEELSTTVEQHQAFDKGERSPERSQRKRRCTTRARVDYSLSSYQCPECKKRFSSNAGLQKHIRIHSGERLFQCSHCDKNFINSSNLYQHLPVHSGEKPHHCSDCGRTFSTSRYLTKHKRIHSGIKPFCCVHCDKRYTRSDQLKVHMMTHTGERPYQCGQCEKRFKMKANLKDHLLLHEVEISLCCPECDQRFSTVECLKEHIGLHTAEKPVHCLQCEKKYCSPKEFKEHMNSHNEGQPVHSPEPDNRLPSLRNVKDCDTVWHSVEQSSVVIQNQEVKPGEKPFHLQRENRIGTSDTLKEHDDKKLVQCTEPENNSATKNVDEVYQKMTHAVEKPTLDFDCEIEFAQQDKICNLKTQT</sequence>
<feature type="domain" description="C2H2-type" evidence="14">
    <location>
        <begin position="353"/>
        <end position="380"/>
    </location>
</feature>
<feature type="domain" description="C2H2-type" evidence="14">
    <location>
        <begin position="409"/>
        <end position="436"/>
    </location>
</feature>
<evidence type="ECO:0000256" key="12">
    <source>
        <dbReference type="PROSITE-ProRule" id="PRU00042"/>
    </source>
</evidence>
<feature type="region of interest" description="Disordered" evidence="13">
    <location>
        <begin position="185"/>
        <end position="228"/>
    </location>
</feature>
<evidence type="ECO:0000256" key="8">
    <source>
        <dbReference type="ARBA" id="ARBA00023015"/>
    </source>
</evidence>
<accession>A0ABD0WDV7</accession>
<keyword evidence="6" id="KW-0862">Zinc</keyword>
<dbReference type="FunFam" id="3.30.160.60:FF:000690">
    <property type="entry name" value="Zinc finger protein 354C"/>
    <property type="match status" value="1"/>
</dbReference>
<dbReference type="PROSITE" id="PS50157">
    <property type="entry name" value="ZINC_FINGER_C2H2_2"/>
    <property type="match status" value="7"/>
</dbReference>
<evidence type="ECO:0000256" key="4">
    <source>
        <dbReference type="ARBA" id="ARBA00022737"/>
    </source>
</evidence>
<keyword evidence="9" id="KW-0238">DNA-binding</keyword>
<feature type="domain" description="C2H2-type" evidence="14">
    <location>
        <begin position="381"/>
        <end position="408"/>
    </location>
</feature>
<keyword evidence="16" id="KW-1185">Reference proteome</keyword>
<comment type="subcellular location">
    <subcellularLocation>
        <location evidence="1">Nucleus</location>
    </subcellularLocation>
</comment>
<proteinExistence type="predicted"/>
<evidence type="ECO:0000256" key="2">
    <source>
        <dbReference type="ARBA" id="ARBA00022499"/>
    </source>
</evidence>
<dbReference type="Pfam" id="PF00096">
    <property type="entry name" value="zf-C2H2"/>
    <property type="match status" value="5"/>
</dbReference>
<feature type="region of interest" description="Disordered" evidence="13">
    <location>
        <begin position="427"/>
        <end position="447"/>
    </location>
</feature>
<evidence type="ECO:0000313" key="16">
    <source>
        <dbReference type="Proteomes" id="UP001557470"/>
    </source>
</evidence>
<dbReference type="PANTHER" id="PTHR24404">
    <property type="entry name" value="ZINC FINGER PROTEIN"/>
    <property type="match status" value="1"/>
</dbReference>
<keyword evidence="11" id="KW-0539">Nucleus</keyword>
<evidence type="ECO:0000256" key="7">
    <source>
        <dbReference type="ARBA" id="ARBA00022843"/>
    </source>
</evidence>
<evidence type="ECO:0000256" key="11">
    <source>
        <dbReference type="ARBA" id="ARBA00023242"/>
    </source>
</evidence>
<dbReference type="FunFam" id="3.30.160.60:FF:000925">
    <property type="entry name" value="Zinc finger protein 668"/>
    <property type="match status" value="1"/>
</dbReference>